<reference evidence="2 4" key="5">
    <citation type="journal article" date="2012" name="Curr. Microbiol.">
        <title>Re-annotation of two hyperthermophilic archaea Pyrococcus abyssi GE5 and Pyrococcus furiosus DSM 3638.</title>
        <authorList>
            <person name="Gao J."/>
            <person name="Wang J."/>
        </authorList>
    </citation>
    <scope>GENOME REANNOTATION</scope>
    <source>
        <strain evidence="2">GE5</strain>
        <strain evidence="4">GE5 / Orsay</strain>
    </source>
</reference>
<dbReference type="AlphaFoldDB" id="Q9V283"/>
<dbReference type="PANTHER" id="PTHR43649:SF12">
    <property type="entry name" value="DIACETYLCHITOBIOSE BINDING PROTEIN DASA"/>
    <property type="match status" value="1"/>
</dbReference>
<dbReference type="PROSITE" id="PS51257">
    <property type="entry name" value="PROKAR_LIPOPROTEIN"/>
    <property type="match status" value="1"/>
</dbReference>
<gene>
    <name evidence="1" type="ordered locus">PAB2439</name>
</gene>
<protein>
    <submittedName>
        <fullName evidence="2">Sugar ABC transporter binding protein related</fullName>
    </submittedName>
</protein>
<dbReference type="PATRIC" id="fig|272844.11.peg.205"/>
<dbReference type="Proteomes" id="UP000009139">
    <property type="component" value="Chromosome"/>
</dbReference>
<reference evidence="1 3" key="4">
    <citation type="journal article" date="2003" name="Mol. Microbiol.">
        <title>An integrated analysis of the genome of the hyperthermophilic archaeon Pyrococcus abyssi.</title>
        <authorList>
            <person name="Cohen G."/>
            <person name="Barbe V."/>
            <person name="Flament D."/>
            <person name="Galperin M."/>
            <person name="Heilig R."/>
            <person name="Ripp R."/>
            <person name="Lecompte O."/>
            <person name="Prieur D."/>
            <person name="Poch O."/>
            <person name="Quellerou J."/>
            <person name="Thierry J.C."/>
            <person name="Van der Oost J."/>
            <person name="Weissenbach J."/>
            <person name="Zivanovic Y."/>
            <person name="Forterre P."/>
        </authorList>
    </citation>
    <scope>NUCLEOTIDE SEQUENCE [LARGE SCALE GENOMIC DNA]</scope>
    <source>
        <strain evidence="3">GE5 / Orsay</strain>
        <strain evidence="1">Orsay</strain>
    </source>
</reference>
<sequence length="545" mass="61788">MKARVLILVGLLLFAVIASGCIGGGQKTETQPSSTEIQLTGDFNKDVIEIGKVLEKNGINEVKFSAWGSGEANSVMRVYGIVNAAYEINKIWKENGINVKIVIPEDMIRYDQSFKDQYQEFLSKQPLGQAGDFFVNSYAFLPNLAEEGYILDITDYAKAYQSVLNDFYPSLLEAAKYKGRLYGLPQDTEARPLYIRKDVAKCVGLDVSTLPDKVKNGEFTWSDVYEWAKKAKEKGCAEWGLIHRKGSAHPDLIQFIFAFNGKLYDEKTGKLVLDVPAVYKWLYVEWKFAQDGLLPEDIMSWDWAKQIHPTVVTGKTLFFIGGTWHWTEWQAKKYYNGRSLKPEEVKEWFAYTLFPAGEKGDRPVTLSQPFIWMINSKAGQLNPKYDELKDVYHALAFLMLVKASDAEINAIHSVISAHLPVRKEAAKLIKDENWINKLKTLDLDLAPEVKENIKDIVESTVNPINVKFLADVSYMLEYTHLAPAHPKYPALADIFKEAVDKVLRGEMTPEEAVKFIEDKIKADVELSQNVEIVGEIPKDWTFPQG</sequence>
<evidence type="ECO:0000313" key="1">
    <source>
        <dbReference type="EMBL" id="CAB49115.1"/>
    </source>
</evidence>
<organism evidence="1 3">
    <name type="scientific">Pyrococcus abyssi (strain GE5 / Orsay)</name>
    <dbReference type="NCBI Taxonomy" id="272844"/>
    <lineage>
        <taxon>Archaea</taxon>
        <taxon>Methanobacteriati</taxon>
        <taxon>Methanobacteriota</taxon>
        <taxon>Thermococci</taxon>
        <taxon>Thermococcales</taxon>
        <taxon>Thermococcaceae</taxon>
        <taxon>Pyrococcus</taxon>
    </lineage>
</organism>
<reference evidence="1" key="2">
    <citation type="journal article" date="2000" name="J. Mol. Biol.">
        <title>Archaeal homologs of eukaryotic methylation guide small nucleolar RNAs: lessons from the Pyrococcus genomes.</title>
        <authorList>
            <person name="Gaspin C."/>
            <person name="Cavaille J."/>
            <person name="Erauso G."/>
        </authorList>
    </citation>
    <scope>NUCLEOTIDE SEQUENCE</scope>
    <source>
        <strain evidence="1">Orsay</strain>
    </source>
</reference>
<dbReference type="PIR" id="D75208">
    <property type="entry name" value="D75208"/>
</dbReference>
<evidence type="ECO:0000313" key="2">
    <source>
        <dbReference type="EMBL" id="CCE69567.1"/>
    </source>
</evidence>
<evidence type="ECO:0000313" key="3">
    <source>
        <dbReference type="Proteomes" id="UP000000810"/>
    </source>
</evidence>
<reference evidence="1" key="3">
    <citation type="journal article" date="2001" name="Genome Res.">
        <title>Genome evolution at the genus level: comparison of three complete genomes of hyperthermophilic archaea.</title>
        <authorList>
            <person name="Lecompte O."/>
            <person name="Ripp R."/>
            <person name="Puzos-Barbe V."/>
            <person name="Duprat S."/>
            <person name="Heilig R."/>
            <person name="Dietrich J."/>
            <person name="Thierry J.C."/>
            <person name="Poch O."/>
        </authorList>
    </citation>
    <scope>NUCLEOTIDE SEQUENCE</scope>
    <source>
        <strain evidence="1">Orsay</strain>
    </source>
</reference>
<name>Q9V283_PYRAB</name>
<proteinExistence type="predicted"/>
<dbReference type="EMBL" id="HE613800">
    <property type="protein sequence ID" value="CCE69567.1"/>
    <property type="molecule type" value="Genomic_DNA"/>
</dbReference>
<dbReference type="SUPFAM" id="SSF53850">
    <property type="entry name" value="Periplasmic binding protein-like II"/>
    <property type="match status" value="1"/>
</dbReference>
<dbReference type="OrthoDB" id="84837at2157"/>
<reference evidence="1" key="1">
    <citation type="submission" date="1999-07" db="EMBL/GenBank/DDBJ databases">
        <authorList>
            <person name="Genoscope"/>
        </authorList>
    </citation>
    <scope>NUCLEOTIDE SEQUENCE</scope>
    <source>
        <strain evidence="1">Orsay</strain>
    </source>
</reference>
<accession>Q9V283</accession>
<dbReference type="Proteomes" id="UP000000810">
    <property type="component" value="Chromosome"/>
</dbReference>
<dbReference type="KEGG" id="pab:PAB2439"/>
<keyword evidence="3" id="KW-1185">Reference proteome</keyword>
<dbReference type="PANTHER" id="PTHR43649">
    <property type="entry name" value="ARABINOSE-BINDING PROTEIN-RELATED"/>
    <property type="match status" value="1"/>
</dbReference>
<dbReference type="EMBL" id="AJ248283">
    <property type="protein sequence ID" value="CAB49115.1"/>
    <property type="molecule type" value="Genomic_DNA"/>
</dbReference>
<dbReference type="eggNOG" id="arCOG00152">
    <property type="taxonomic scope" value="Archaea"/>
</dbReference>
<dbReference type="InterPro" id="IPR050490">
    <property type="entry name" value="Bact_solute-bd_prot1"/>
</dbReference>
<evidence type="ECO:0000313" key="4">
    <source>
        <dbReference type="Proteomes" id="UP000009139"/>
    </source>
</evidence>
<dbReference type="RefSeq" id="WP_010867315.1">
    <property type="nucleotide sequence ID" value="NC_000868.1"/>
</dbReference>
<dbReference type="STRING" id="272844.PAB2439"/>
<dbReference type="InterPro" id="IPR006059">
    <property type="entry name" value="SBP"/>
</dbReference>
<dbReference type="Gene3D" id="3.40.190.10">
    <property type="entry name" value="Periplasmic binding protein-like II"/>
    <property type="match status" value="1"/>
</dbReference>
<dbReference type="Pfam" id="PF01547">
    <property type="entry name" value="SBP_bac_1"/>
    <property type="match status" value="1"/>
</dbReference>
<dbReference type="HOGENOM" id="CLU_031522_0_0_2"/>